<comment type="similarity">
    <text evidence="1">Belongs to the calycin superfamily. Fatty-acid binding protein (FABP) family.</text>
</comment>
<dbReference type="Pfam" id="PF14651">
    <property type="entry name" value="Lipocalin_7"/>
    <property type="match status" value="1"/>
</dbReference>
<dbReference type="Gene3D" id="2.40.128.20">
    <property type="match status" value="1"/>
</dbReference>
<dbReference type="Proteomes" id="UP000314986">
    <property type="component" value="Unassembled WGS sequence"/>
</dbReference>
<organism evidence="2 3">
    <name type="scientific">Callorhinchus milii</name>
    <name type="common">Ghost shark</name>
    <dbReference type="NCBI Taxonomy" id="7868"/>
    <lineage>
        <taxon>Eukaryota</taxon>
        <taxon>Metazoa</taxon>
        <taxon>Chordata</taxon>
        <taxon>Craniata</taxon>
        <taxon>Vertebrata</taxon>
        <taxon>Chondrichthyes</taxon>
        <taxon>Holocephali</taxon>
        <taxon>Chimaeriformes</taxon>
        <taxon>Callorhinchidae</taxon>
        <taxon>Callorhinchus</taxon>
    </lineage>
</organism>
<evidence type="ECO:0000256" key="1">
    <source>
        <dbReference type="ARBA" id="ARBA00008390"/>
    </source>
</evidence>
<dbReference type="Ensembl" id="ENSCMIT00000038686.1">
    <property type="protein sequence ID" value="ENSCMIP00000038136.1"/>
    <property type="gene ID" value="ENSCMIG00000016027.1"/>
</dbReference>
<reference evidence="3" key="1">
    <citation type="journal article" date="2006" name="Science">
        <title>Ancient noncoding elements conserved in the human genome.</title>
        <authorList>
            <person name="Venkatesh B."/>
            <person name="Kirkness E.F."/>
            <person name="Loh Y.H."/>
            <person name="Halpern A.L."/>
            <person name="Lee A.P."/>
            <person name="Johnson J."/>
            <person name="Dandona N."/>
            <person name="Viswanathan L.D."/>
            <person name="Tay A."/>
            <person name="Venter J.C."/>
            <person name="Strausberg R.L."/>
            <person name="Brenner S."/>
        </authorList>
    </citation>
    <scope>NUCLEOTIDE SEQUENCE [LARGE SCALE GENOMIC DNA]</scope>
</reference>
<sequence length="135" mass="15104">MWSKPGNQTWVLSLVRGALQPKHCTTPLLTNVCSIDLMLNLTALPEEVIKIGKDIKPVIDIKQTGEHFVIVVKTSQQTVTNEFTVGKEAEITSMDGKKLKCTVQLEDGKLVCKLKSFTHIQEVQGNEMIEVSRRQ</sequence>
<accession>A0A4W3JFE1</accession>
<reference evidence="2" key="5">
    <citation type="submission" date="2025-09" db="UniProtKB">
        <authorList>
            <consortium name="Ensembl"/>
        </authorList>
    </citation>
    <scope>IDENTIFICATION</scope>
</reference>
<dbReference type="InterPro" id="IPR031259">
    <property type="entry name" value="ILBP"/>
</dbReference>
<dbReference type="InParanoid" id="A0A4W3JFE1"/>
<dbReference type="InterPro" id="IPR012674">
    <property type="entry name" value="Calycin"/>
</dbReference>
<evidence type="ECO:0008006" key="4">
    <source>
        <dbReference type="Google" id="ProtNLM"/>
    </source>
</evidence>
<reference evidence="2" key="4">
    <citation type="submission" date="2025-08" db="UniProtKB">
        <authorList>
            <consortium name="Ensembl"/>
        </authorList>
    </citation>
    <scope>IDENTIFICATION</scope>
</reference>
<dbReference type="SUPFAM" id="SSF50814">
    <property type="entry name" value="Lipocalins"/>
    <property type="match status" value="1"/>
</dbReference>
<proteinExistence type="inferred from homology"/>
<evidence type="ECO:0000313" key="3">
    <source>
        <dbReference type="Proteomes" id="UP000314986"/>
    </source>
</evidence>
<dbReference type="GeneTree" id="ENSGT00940000164147"/>
<name>A0A4W3JFE1_CALMI</name>
<protein>
    <recommendedName>
        <fullName evidence="4">Fatty acid-binding protein, liver</fullName>
    </recommendedName>
</protein>
<reference evidence="3" key="3">
    <citation type="journal article" date="2014" name="Nature">
        <title>Elephant shark genome provides unique insights into gnathostome evolution.</title>
        <authorList>
            <consortium name="International Elephant Shark Genome Sequencing Consortium"/>
            <person name="Venkatesh B."/>
            <person name="Lee A.P."/>
            <person name="Ravi V."/>
            <person name="Maurya A.K."/>
            <person name="Lian M.M."/>
            <person name="Swann J.B."/>
            <person name="Ohta Y."/>
            <person name="Flajnik M.F."/>
            <person name="Sutoh Y."/>
            <person name="Kasahara M."/>
            <person name="Hoon S."/>
            <person name="Gangu V."/>
            <person name="Roy S.W."/>
            <person name="Irimia M."/>
            <person name="Korzh V."/>
            <person name="Kondrychyn I."/>
            <person name="Lim Z.W."/>
            <person name="Tay B.H."/>
            <person name="Tohari S."/>
            <person name="Kong K.W."/>
            <person name="Ho S."/>
            <person name="Lorente-Galdos B."/>
            <person name="Quilez J."/>
            <person name="Marques-Bonet T."/>
            <person name="Raney B.J."/>
            <person name="Ingham P.W."/>
            <person name="Tay A."/>
            <person name="Hillier L.W."/>
            <person name="Minx P."/>
            <person name="Boehm T."/>
            <person name="Wilson R.K."/>
            <person name="Brenner S."/>
            <person name="Warren W.C."/>
        </authorList>
    </citation>
    <scope>NUCLEOTIDE SEQUENCE [LARGE SCALE GENOMIC DNA]</scope>
</reference>
<dbReference type="STRING" id="7868.ENSCMIP00000038136"/>
<dbReference type="PANTHER" id="PTHR11955">
    <property type="entry name" value="FATTY ACID BINDING PROTEIN"/>
    <property type="match status" value="1"/>
</dbReference>
<reference evidence="3" key="2">
    <citation type="journal article" date="2007" name="PLoS Biol.">
        <title>Survey sequencing and comparative analysis of the elephant shark (Callorhinchus milii) genome.</title>
        <authorList>
            <person name="Venkatesh B."/>
            <person name="Kirkness E.F."/>
            <person name="Loh Y.H."/>
            <person name="Halpern A.L."/>
            <person name="Lee A.P."/>
            <person name="Johnson J."/>
            <person name="Dandona N."/>
            <person name="Viswanathan L.D."/>
            <person name="Tay A."/>
            <person name="Venter J.C."/>
            <person name="Strausberg R.L."/>
            <person name="Brenner S."/>
        </authorList>
    </citation>
    <scope>NUCLEOTIDE SEQUENCE [LARGE SCALE GENOMIC DNA]</scope>
</reference>
<keyword evidence="3" id="KW-1185">Reference proteome</keyword>
<dbReference type="FunCoup" id="A0A4W3JFE1">
    <property type="interactions" value="432"/>
</dbReference>
<evidence type="ECO:0000313" key="2">
    <source>
        <dbReference type="Ensembl" id="ENSCMIP00000038136.1"/>
    </source>
</evidence>
<dbReference type="GO" id="GO:0008289">
    <property type="term" value="F:lipid binding"/>
    <property type="evidence" value="ECO:0007669"/>
    <property type="project" value="InterPro"/>
</dbReference>
<dbReference type="AlphaFoldDB" id="A0A4W3JFE1"/>